<dbReference type="Gene3D" id="3.40.50.720">
    <property type="entry name" value="NAD(P)-binding Rossmann-like Domain"/>
    <property type="match status" value="1"/>
</dbReference>
<gene>
    <name evidence="2" type="ORF">DSM106972_084690</name>
</gene>
<keyword evidence="3" id="KW-1185">Reference proteome</keyword>
<accession>A0A3S1C5J7</accession>
<dbReference type="Proteomes" id="UP000271624">
    <property type="component" value="Unassembled WGS sequence"/>
</dbReference>
<dbReference type="AlphaFoldDB" id="A0A3S1C5J7"/>
<name>A0A3S1C5J7_9CYAN</name>
<organism evidence="2 3">
    <name type="scientific">Dulcicalothrix desertica PCC 7102</name>
    <dbReference type="NCBI Taxonomy" id="232991"/>
    <lineage>
        <taxon>Bacteria</taxon>
        <taxon>Bacillati</taxon>
        <taxon>Cyanobacteriota</taxon>
        <taxon>Cyanophyceae</taxon>
        <taxon>Nostocales</taxon>
        <taxon>Calotrichaceae</taxon>
        <taxon>Dulcicalothrix</taxon>
    </lineage>
</organism>
<protein>
    <recommendedName>
        <fullName evidence="1">Ketopantoate reductase N-terminal domain-containing protein</fullName>
    </recommendedName>
</protein>
<evidence type="ECO:0000313" key="3">
    <source>
        <dbReference type="Proteomes" id="UP000271624"/>
    </source>
</evidence>
<proteinExistence type="predicted"/>
<comment type="caution">
    <text evidence="2">The sequence shown here is derived from an EMBL/GenBank/DDBJ whole genome shotgun (WGS) entry which is preliminary data.</text>
</comment>
<evidence type="ECO:0000313" key="2">
    <source>
        <dbReference type="EMBL" id="RUS97366.1"/>
    </source>
</evidence>
<reference evidence="2" key="2">
    <citation type="journal article" date="2019" name="Genome Biol. Evol.">
        <title>Day and night: Metabolic profiles and evolutionary relationships of six axenic non-marine cyanobacteria.</title>
        <authorList>
            <person name="Will S.E."/>
            <person name="Henke P."/>
            <person name="Boedeker C."/>
            <person name="Huang S."/>
            <person name="Brinkmann H."/>
            <person name="Rohde M."/>
            <person name="Jarek M."/>
            <person name="Friedl T."/>
            <person name="Seufert S."/>
            <person name="Schumacher M."/>
            <person name="Overmann J."/>
            <person name="Neumann-Schaal M."/>
            <person name="Petersen J."/>
        </authorList>
    </citation>
    <scope>NUCLEOTIDE SEQUENCE [LARGE SCALE GENOMIC DNA]</scope>
    <source>
        <strain evidence="2">PCC 7102</strain>
    </source>
</reference>
<dbReference type="EMBL" id="RSCL01000033">
    <property type="protein sequence ID" value="RUS97366.1"/>
    <property type="molecule type" value="Genomic_DNA"/>
</dbReference>
<evidence type="ECO:0000259" key="1">
    <source>
        <dbReference type="Pfam" id="PF02558"/>
    </source>
</evidence>
<dbReference type="Pfam" id="PF02558">
    <property type="entry name" value="ApbA"/>
    <property type="match status" value="1"/>
</dbReference>
<dbReference type="InterPro" id="IPR013332">
    <property type="entry name" value="KPR_N"/>
</dbReference>
<feature type="domain" description="Ketopantoate reductase N-terminal" evidence="1">
    <location>
        <begin position="6"/>
        <end position="43"/>
    </location>
</feature>
<reference evidence="2" key="1">
    <citation type="submission" date="2018-12" db="EMBL/GenBank/DDBJ databases">
        <authorList>
            <person name="Will S."/>
            <person name="Neumann-Schaal M."/>
            <person name="Henke P."/>
        </authorList>
    </citation>
    <scope>NUCLEOTIDE SEQUENCE</scope>
    <source>
        <strain evidence="2">PCC 7102</strain>
    </source>
</reference>
<sequence>MSERNYAILGTGAFGGFYGAKLQKAGKDVHFLFKSDYEYVRHKAQAAGVDLPQINCIYQQKTVFR</sequence>